<dbReference type="Pfam" id="PF01522">
    <property type="entry name" value="Polysacc_deac_1"/>
    <property type="match status" value="1"/>
</dbReference>
<dbReference type="AlphaFoldDB" id="A0AAT9P2F2"/>
<proteinExistence type="predicted"/>
<feature type="domain" description="NodB homology" evidence="1">
    <location>
        <begin position="203"/>
        <end position="323"/>
    </location>
</feature>
<dbReference type="PANTHER" id="PTHR34216:SF3">
    <property type="entry name" value="POLY-BETA-1,6-N-ACETYL-D-GLUCOSAMINE N-DEACETYLASE"/>
    <property type="match status" value="1"/>
</dbReference>
<accession>A0AAT9P2F2</accession>
<sequence>MNDLNQSCTLTILDEVDKKIRQKTTEQIVNGAVTFKVANDLKTNPHTLEITTADGQKFPSNNDFTILVSDTHDKSELNVINNLSRDEALAEINQSVKEFISKNTDQYIDKVATEKWIYENNFKPKEAVKTESALPFNAEKNEIRLVQDDNKQYVFDGTKWIEFGAVNLDGLTDIENKLQSSKNRLYDLENNTNRSIISTSGRKFPMITFVDDDGNVKVLEKWEPVLKEKKNKLTIAVVTSWVDNQEPTVMNWETLHRLNREYGVEMVSHTHEHKHAQQLTDEEVEHEFREAQKVLKREGFTHNIIVQPFGENTKSVRTISRDYARANISTKEGINTLPLDTFRMNRITLGESTNNTWEHYKARLDETIENNGWIIFKSHSQYESFDNTQIELLKQIIDYSREKNMMNVTLEEGLNKVGNLIDVGDYTDKAGTSEYFVLDVEGKLHARTLSKDYYTLKFNSSNIDTPVTSFPAQATSITPIISTNAAPFPTGKPGMLITVSSIEPSTSYQEYVPSNSETLYRRRWDKVNNKWLPFVKIIDGMVEEVVRHYAKQTIVPANRTIETVITNAQLDLLNFNVGHMLQATPEKLLPDGIIFNAYILEANKITIRYANVTGSTVTVPALFFRFRISK</sequence>
<organism evidence="2">
    <name type="scientific">Macrococcus psychrotolerans</name>
    <dbReference type="NCBI Taxonomy" id="3039389"/>
    <lineage>
        <taxon>Bacteria</taxon>
        <taxon>Bacillati</taxon>
        <taxon>Bacillota</taxon>
        <taxon>Bacilli</taxon>
        <taxon>Bacillales</taxon>
        <taxon>Staphylococcaceae</taxon>
        <taxon>Macrococcus</taxon>
    </lineage>
</organism>
<protein>
    <submittedName>
        <fullName evidence="2">Polysaccharide deacetylase family protein</fullName>
    </submittedName>
</protein>
<evidence type="ECO:0000313" key="2">
    <source>
        <dbReference type="EMBL" id="QYA31968.1"/>
    </source>
</evidence>
<gene>
    <name evidence="2" type="ORF">KYI10_06095</name>
</gene>
<dbReference type="GO" id="GO:0016810">
    <property type="term" value="F:hydrolase activity, acting on carbon-nitrogen (but not peptide) bonds"/>
    <property type="evidence" value="ECO:0007669"/>
    <property type="project" value="InterPro"/>
</dbReference>
<dbReference type="GO" id="GO:0005975">
    <property type="term" value="P:carbohydrate metabolic process"/>
    <property type="evidence" value="ECO:0007669"/>
    <property type="project" value="InterPro"/>
</dbReference>
<dbReference type="InterPro" id="IPR002509">
    <property type="entry name" value="NODB_dom"/>
</dbReference>
<evidence type="ECO:0000259" key="1">
    <source>
        <dbReference type="Pfam" id="PF01522"/>
    </source>
</evidence>
<dbReference type="InterPro" id="IPR051398">
    <property type="entry name" value="Polysacch_Deacetylase"/>
</dbReference>
<dbReference type="EMBL" id="CP079955">
    <property type="protein sequence ID" value="QYA31968.1"/>
    <property type="molecule type" value="Genomic_DNA"/>
</dbReference>
<name>A0AAT9P2F2_9STAP</name>
<reference evidence="2" key="1">
    <citation type="submission" date="2021-07" db="EMBL/GenBank/DDBJ databases">
        <title>Prevalence and characterization of methicillin-resistant Macrococcus spp. in food producing animals and meat in Switzerland in 2019.</title>
        <authorList>
            <person name="Keller J.E."/>
            <person name="Schwendener S."/>
            <person name="Neuenschwander J."/>
            <person name="Overesch G."/>
            <person name="Perreten V."/>
        </authorList>
    </citation>
    <scope>NUCLEOTIDE SEQUENCE</scope>
    <source>
        <strain evidence="2">19Msa1099</strain>
    </source>
</reference>
<dbReference type="PANTHER" id="PTHR34216">
    <property type="match status" value="1"/>
</dbReference>